<feature type="domain" description="Dipeptidylpeptidase IV N-terminal" evidence="1">
    <location>
        <begin position="8"/>
        <end position="73"/>
    </location>
</feature>
<accession>A0A401TB92</accession>
<evidence type="ECO:0000313" key="2">
    <source>
        <dbReference type="EMBL" id="GCC39931.1"/>
    </source>
</evidence>
<reference evidence="2 3" key="1">
    <citation type="journal article" date="2018" name="Nat. Ecol. Evol.">
        <title>Shark genomes provide insights into elasmobranch evolution and the origin of vertebrates.</title>
        <authorList>
            <person name="Hara Y"/>
            <person name="Yamaguchi K"/>
            <person name="Onimaru K"/>
            <person name="Kadota M"/>
            <person name="Koyanagi M"/>
            <person name="Keeley SD"/>
            <person name="Tatsumi K"/>
            <person name="Tanaka K"/>
            <person name="Motone F"/>
            <person name="Kageyama Y"/>
            <person name="Nozu R"/>
            <person name="Adachi N"/>
            <person name="Nishimura O"/>
            <person name="Nakagawa R"/>
            <person name="Tanegashima C"/>
            <person name="Kiyatake I"/>
            <person name="Matsumoto R"/>
            <person name="Murakumo K"/>
            <person name="Nishida K"/>
            <person name="Terakita A"/>
            <person name="Kuratani S"/>
            <person name="Sato K"/>
            <person name="Hyodo S Kuraku.S."/>
        </authorList>
    </citation>
    <scope>NUCLEOTIDE SEQUENCE [LARGE SCALE GENOMIC DNA]</scope>
</reference>
<dbReference type="AlphaFoldDB" id="A0A401TB92"/>
<organism evidence="2 3">
    <name type="scientific">Chiloscyllium punctatum</name>
    <name type="common">Brownbanded bambooshark</name>
    <name type="synonym">Hemiscyllium punctatum</name>
    <dbReference type="NCBI Taxonomy" id="137246"/>
    <lineage>
        <taxon>Eukaryota</taxon>
        <taxon>Metazoa</taxon>
        <taxon>Chordata</taxon>
        <taxon>Craniata</taxon>
        <taxon>Vertebrata</taxon>
        <taxon>Chondrichthyes</taxon>
        <taxon>Elasmobranchii</taxon>
        <taxon>Galeomorphii</taxon>
        <taxon>Galeoidea</taxon>
        <taxon>Orectolobiformes</taxon>
        <taxon>Hemiscylliidae</taxon>
        <taxon>Chiloscyllium</taxon>
    </lineage>
</organism>
<dbReference type="Proteomes" id="UP000287033">
    <property type="component" value="Unassembled WGS sequence"/>
</dbReference>
<comment type="caution">
    <text evidence="2">The sequence shown here is derived from an EMBL/GenBank/DDBJ whole genome shotgun (WGS) entry which is preliminary data.</text>
</comment>
<feature type="non-terminal residue" evidence="2">
    <location>
        <position position="1"/>
    </location>
</feature>
<keyword evidence="3" id="KW-1185">Reference proteome</keyword>
<dbReference type="Pfam" id="PF00930">
    <property type="entry name" value="DPPIV_N"/>
    <property type="match status" value="1"/>
</dbReference>
<gene>
    <name evidence="2" type="ORF">chiPu_0023736</name>
</gene>
<protein>
    <recommendedName>
        <fullName evidence="1">Dipeptidylpeptidase IV N-terminal domain-containing protein</fullName>
    </recommendedName>
</protein>
<proteinExistence type="predicted"/>
<dbReference type="EMBL" id="BEZZ01026134">
    <property type="protein sequence ID" value="GCC39931.1"/>
    <property type="molecule type" value="Genomic_DNA"/>
</dbReference>
<evidence type="ECO:0000259" key="1">
    <source>
        <dbReference type="Pfam" id="PF00930"/>
    </source>
</evidence>
<feature type="non-terminal residue" evidence="2">
    <location>
        <position position="80"/>
    </location>
</feature>
<dbReference type="GO" id="GO:0006508">
    <property type="term" value="P:proteolysis"/>
    <property type="evidence" value="ECO:0007669"/>
    <property type="project" value="InterPro"/>
</dbReference>
<dbReference type="InterPro" id="IPR002469">
    <property type="entry name" value="Peptidase_S9B_N"/>
</dbReference>
<evidence type="ECO:0000313" key="3">
    <source>
        <dbReference type="Proteomes" id="UP000287033"/>
    </source>
</evidence>
<dbReference type="STRING" id="137246.A0A401TB92"/>
<dbReference type="OrthoDB" id="10463253at2759"/>
<name>A0A401TB92_CHIPU</name>
<sequence length="80" mass="9240">VHDIFYPFVQTRDDEISFIWANESQTGFCHLYQITSILKPGCYQWAKQCSPSADDFKCPIKEEIALTSGEWEVLARHGSR</sequence>